<evidence type="ECO:0000256" key="1">
    <source>
        <dbReference type="ARBA" id="ARBA00022630"/>
    </source>
</evidence>
<dbReference type="PRINTS" id="PR00420">
    <property type="entry name" value="RNGMNOXGNASE"/>
</dbReference>
<organism evidence="6 7">
    <name type="scientific">Pythium insidiosum</name>
    <name type="common">Pythiosis disease agent</name>
    <dbReference type="NCBI Taxonomy" id="114742"/>
    <lineage>
        <taxon>Eukaryota</taxon>
        <taxon>Sar</taxon>
        <taxon>Stramenopiles</taxon>
        <taxon>Oomycota</taxon>
        <taxon>Peronosporomycetes</taxon>
        <taxon>Pythiales</taxon>
        <taxon>Pythiaceae</taxon>
        <taxon>Pythium</taxon>
    </lineage>
</organism>
<evidence type="ECO:0000256" key="4">
    <source>
        <dbReference type="ARBA" id="ARBA00023033"/>
    </source>
</evidence>
<protein>
    <recommendedName>
        <fullName evidence="5">FAD-binding domain-containing protein</fullName>
    </recommendedName>
</protein>
<dbReference type="PANTHER" id="PTHR46972">
    <property type="entry name" value="MONOOXYGENASE ASQM-RELATED"/>
    <property type="match status" value="1"/>
</dbReference>
<comment type="caution">
    <text evidence="6">The sequence shown here is derived from an EMBL/GenBank/DDBJ whole genome shotgun (WGS) entry which is preliminary data.</text>
</comment>
<name>A0AAD5LRA2_PYTIN</name>
<dbReference type="AlphaFoldDB" id="A0AAD5LRA2"/>
<dbReference type="EMBL" id="JAKCXM010002844">
    <property type="protein sequence ID" value="KAJ0389942.1"/>
    <property type="molecule type" value="Genomic_DNA"/>
</dbReference>
<proteinExistence type="predicted"/>
<evidence type="ECO:0000259" key="5">
    <source>
        <dbReference type="Pfam" id="PF01494"/>
    </source>
</evidence>
<dbReference type="InterPro" id="IPR002938">
    <property type="entry name" value="FAD-bd"/>
</dbReference>
<reference evidence="6" key="1">
    <citation type="submission" date="2021-12" db="EMBL/GenBank/DDBJ databases">
        <title>Prjna785345.</title>
        <authorList>
            <person name="Rujirawat T."/>
            <person name="Krajaejun T."/>
        </authorList>
    </citation>
    <scope>NUCLEOTIDE SEQUENCE</scope>
    <source>
        <strain evidence="6">Pi057C3</strain>
    </source>
</reference>
<evidence type="ECO:0000313" key="6">
    <source>
        <dbReference type="EMBL" id="KAJ0389942.1"/>
    </source>
</evidence>
<evidence type="ECO:0000313" key="7">
    <source>
        <dbReference type="Proteomes" id="UP001209570"/>
    </source>
</evidence>
<feature type="domain" description="FAD-binding" evidence="5">
    <location>
        <begin position="12"/>
        <end position="193"/>
    </location>
</feature>
<evidence type="ECO:0000256" key="3">
    <source>
        <dbReference type="ARBA" id="ARBA00023002"/>
    </source>
</evidence>
<dbReference type="GO" id="GO:0071949">
    <property type="term" value="F:FAD binding"/>
    <property type="evidence" value="ECO:0007669"/>
    <property type="project" value="InterPro"/>
</dbReference>
<keyword evidence="2" id="KW-0274">FAD</keyword>
<dbReference type="Gene3D" id="3.50.50.60">
    <property type="entry name" value="FAD/NAD(P)-binding domain"/>
    <property type="match status" value="1"/>
</dbReference>
<keyword evidence="1" id="KW-0285">Flavoprotein</keyword>
<keyword evidence="7" id="KW-1185">Reference proteome</keyword>
<dbReference type="Pfam" id="PF01494">
    <property type="entry name" value="FAD_binding_3"/>
    <property type="match status" value="1"/>
</dbReference>
<sequence>MSFFSTTKPLHIAIVGGGPAGLALANILQRLRNTQSAKSQPTPWHTTVYEADASASMRRLGGSLDLERDSGLVAITNAGLLNQFMELARPEDQETRCVNKRGDVLLRTAAESQTIDSPRYSPEIDRADLCRLLTDSLDKGTITWGHKVESITQDKTDAYELHFTNGTSAHADLVVGADGAWSRVRLLVSSERPSYTGATFLDCTEK</sequence>
<accession>A0AAD5LRA2</accession>
<dbReference type="InterPro" id="IPR036188">
    <property type="entry name" value="FAD/NAD-bd_sf"/>
</dbReference>
<gene>
    <name evidence="6" type="ORF">P43SY_010366</name>
</gene>
<dbReference type="SUPFAM" id="SSF51905">
    <property type="entry name" value="FAD/NAD(P)-binding domain"/>
    <property type="match status" value="1"/>
</dbReference>
<keyword evidence="4" id="KW-0503">Monooxygenase</keyword>
<dbReference type="GO" id="GO:0004497">
    <property type="term" value="F:monooxygenase activity"/>
    <property type="evidence" value="ECO:0007669"/>
    <property type="project" value="UniProtKB-KW"/>
</dbReference>
<evidence type="ECO:0000256" key="2">
    <source>
        <dbReference type="ARBA" id="ARBA00022827"/>
    </source>
</evidence>
<dbReference type="Proteomes" id="UP001209570">
    <property type="component" value="Unassembled WGS sequence"/>
</dbReference>
<keyword evidence="3" id="KW-0560">Oxidoreductase</keyword>
<dbReference type="PANTHER" id="PTHR46972:SF1">
    <property type="entry name" value="FAD DEPENDENT OXIDOREDUCTASE DOMAIN-CONTAINING PROTEIN"/>
    <property type="match status" value="1"/>
</dbReference>